<dbReference type="PROSITE" id="PS50222">
    <property type="entry name" value="EF_HAND_2"/>
    <property type="match status" value="1"/>
</dbReference>
<dbReference type="Pfam" id="PF21161">
    <property type="entry name" value="P2R3B_EF-hand"/>
    <property type="match status" value="1"/>
</dbReference>
<keyword evidence="2" id="KW-0106">Calcium</keyword>
<protein>
    <recommendedName>
        <fullName evidence="4">EF-hand domain-containing protein</fullName>
    </recommendedName>
</protein>
<dbReference type="EMBL" id="JARK01001522">
    <property type="protein sequence ID" value="EYB93125.1"/>
    <property type="molecule type" value="Genomic_DNA"/>
</dbReference>
<evidence type="ECO:0000313" key="6">
    <source>
        <dbReference type="Proteomes" id="UP000024635"/>
    </source>
</evidence>
<sequence>MYLDINKCYAEQMLAPRSLRVWKLLRHKCFSPQKLTDVSDLSQNQKRSRQTSDLLVKEPPKTTSPKTNGHSKLNKSALSDSRPDVDSSSGTSDGSLNATHGTKNLEEDVSLVIGKSFALDRSGVKQQVKSPAISYPKFHFPQGIPVSAVENDATLRRVCLVFRSLPDEQCSLADMPRLCEAANLPLYWKHPIFMSLTKGEPRRASLMDFTAWWRAMTSVAHDEAARFVYTLTGGNKSFLSREDLYGMVMDIMHTHPGLEFCREAVDFHDKYCDVVIARITWNLGCVWTGKITADCLRKSDFLKCVRQLQEDSDINRCVRYFSYEHFYVIYCKFWEIDSNHDQIVSKADMKLHKDGAITDLVLDRIFFSCAVRLTKKDTMNLIGFTNFLLAEEDKNHPTSVEYWFRILDEDGDGFISMYEMERFHQAVIDKLTEERIDTMSFKDVACQMFDMICPENGTAFRLMDLKKSPLSIRLLNALINWRKFYAQEVTEGTERVLDENGRELSDWERFCSEEYETMMENEEEVDENFFVSLDDDNGLPQTF</sequence>
<organism evidence="5 6">
    <name type="scientific">Ancylostoma ceylanicum</name>
    <dbReference type="NCBI Taxonomy" id="53326"/>
    <lineage>
        <taxon>Eukaryota</taxon>
        <taxon>Metazoa</taxon>
        <taxon>Ecdysozoa</taxon>
        <taxon>Nematoda</taxon>
        <taxon>Chromadorea</taxon>
        <taxon>Rhabditida</taxon>
        <taxon>Rhabditina</taxon>
        <taxon>Rhabditomorpha</taxon>
        <taxon>Strongyloidea</taxon>
        <taxon>Ancylostomatidae</taxon>
        <taxon>Ancylostomatinae</taxon>
        <taxon>Ancylostoma</taxon>
    </lineage>
</organism>
<dbReference type="Pfam" id="PF17958">
    <property type="entry name" value="EF-hand_13"/>
    <property type="match status" value="1"/>
</dbReference>
<accession>A0A016SRF4</accession>
<dbReference type="Gene3D" id="1.10.238.220">
    <property type="match status" value="1"/>
</dbReference>
<gene>
    <name evidence="5" type="primary">Acey_s0186.g1091</name>
    <name evidence="5" type="synonym">Acey-C06G1.5</name>
    <name evidence="5" type="ORF">Y032_0186g1091</name>
</gene>
<dbReference type="Pfam" id="PF13499">
    <property type="entry name" value="EF-hand_7"/>
    <property type="match status" value="1"/>
</dbReference>
<dbReference type="FunFam" id="1.10.238.230:FF:000001">
    <property type="entry name" value="Serine/threonine-protein phosphatase 2A regulatory subunit B'' subunit beta"/>
    <property type="match status" value="1"/>
</dbReference>
<keyword evidence="6" id="KW-1185">Reference proteome</keyword>
<dbReference type="InterPro" id="IPR048855">
    <property type="entry name" value="P2R3A_B_D_EF-hand"/>
</dbReference>
<name>A0A016SRF4_9BILA</name>
<dbReference type="PROSITE" id="PS00018">
    <property type="entry name" value="EF_HAND_1"/>
    <property type="match status" value="1"/>
</dbReference>
<dbReference type="Gene3D" id="1.10.238.10">
    <property type="entry name" value="EF-hand"/>
    <property type="match status" value="1"/>
</dbReference>
<dbReference type="GO" id="GO:0005509">
    <property type="term" value="F:calcium ion binding"/>
    <property type="evidence" value="ECO:0007669"/>
    <property type="project" value="InterPro"/>
</dbReference>
<dbReference type="InterPro" id="IPR002048">
    <property type="entry name" value="EF_hand_dom"/>
</dbReference>
<dbReference type="SUPFAM" id="SSF47473">
    <property type="entry name" value="EF-hand"/>
    <property type="match status" value="2"/>
</dbReference>
<feature type="domain" description="EF-hand" evidence="4">
    <location>
        <begin position="395"/>
        <end position="430"/>
    </location>
</feature>
<dbReference type="InterPro" id="IPR011992">
    <property type="entry name" value="EF-hand-dom_pair"/>
</dbReference>
<dbReference type="Gene3D" id="1.10.238.230">
    <property type="match status" value="1"/>
</dbReference>
<dbReference type="GO" id="GO:0000159">
    <property type="term" value="C:protein phosphatase type 2A complex"/>
    <property type="evidence" value="ECO:0007669"/>
    <property type="project" value="TreeGrafter"/>
</dbReference>
<evidence type="ECO:0000256" key="1">
    <source>
        <dbReference type="ARBA" id="ARBA00022723"/>
    </source>
</evidence>
<proteinExistence type="predicted"/>
<dbReference type="OrthoDB" id="5586at2759"/>
<evidence type="ECO:0000256" key="2">
    <source>
        <dbReference type="ARBA" id="ARBA00022837"/>
    </source>
</evidence>
<evidence type="ECO:0000256" key="3">
    <source>
        <dbReference type="SAM" id="MobiDB-lite"/>
    </source>
</evidence>
<feature type="compositionally biased region" description="Low complexity" evidence="3">
    <location>
        <begin position="86"/>
        <end position="95"/>
    </location>
</feature>
<evidence type="ECO:0000259" key="4">
    <source>
        <dbReference type="PROSITE" id="PS50222"/>
    </source>
</evidence>
<evidence type="ECO:0000313" key="5">
    <source>
        <dbReference type="EMBL" id="EYB93125.1"/>
    </source>
</evidence>
<feature type="compositionally biased region" description="Polar residues" evidence="3">
    <location>
        <begin position="36"/>
        <end position="45"/>
    </location>
</feature>
<reference evidence="6" key="1">
    <citation type="journal article" date="2015" name="Nat. Genet.">
        <title>The genome and transcriptome of the zoonotic hookworm Ancylostoma ceylanicum identify infection-specific gene families.</title>
        <authorList>
            <person name="Schwarz E.M."/>
            <person name="Hu Y."/>
            <person name="Antoshechkin I."/>
            <person name="Miller M.M."/>
            <person name="Sternberg P.W."/>
            <person name="Aroian R.V."/>
        </authorList>
    </citation>
    <scope>NUCLEOTIDE SEQUENCE</scope>
    <source>
        <strain evidence="6">HY135</strain>
    </source>
</reference>
<dbReference type="STRING" id="53326.A0A016SRF4"/>
<dbReference type="PANTHER" id="PTHR14095">
    <property type="entry name" value="PHOSPHATASE 2A REGULATORY SUBUNIT-RELATED"/>
    <property type="match status" value="1"/>
</dbReference>
<dbReference type="PANTHER" id="PTHR14095:SF0">
    <property type="entry name" value="MIP22305P"/>
    <property type="match status" value="1"/>
</dbReference>
<feature type="compositionally biased region" description="Polar residues" evidence="3">
    <location>
        <begin position="61"/>
        <end position="79"/>
    </location>
</feature>
<feature type="region of interest" description="Disordered" evidence="3">
    <location>
        <begin position="36"/>
        <end position="101"/>
    </location>
</feature>
<dbReference type="InterPro" id="IPR018247">
    <property type="entry name" value="EF_Hand_1_Ca_BS"/>
</dbReference>
<dbReference type="AlphaFoldDB" id="A0A016SRF4"/>
<dbReference type="GO" id="GO:0019888">
    <property type="term" value="F:protein phosphatase regulator activity"/>
    <property type="evidence" value="ECO:0007669"/>
    <property type="project" value="TreeGrafter"/>
</dbReference>
<comment type="caution">
    <text evidence="5">The sequence shown here is derived from an EMBL/GenBank/DDBJ whole genome shotgun (WGS) entry which is preliminary data.</text>
</comment>
<dbReference type="Proteomes" id="UP000024635">
    <property type="component" value="Unassembled WGS sequence"/>
</dbReference>
<dbReference type="InterPro" id="IPR041534">
    <property type="entry name" value="EF-hand_13"/>
</dbReference>
<dbReference type="FunFam" id="1.10.238.10:FF:000025">
    <property type="entry name" value="serine/threonine-protein phosphatase 2A regulatory subunit B'' subunit alpha"/>
    <property type="match status" value="1"/>
</dbReference>
<keyword evidence="1" id="KW-0479">Metal-binding</keyword>